<dbReference type="SMART" id="SM01150">
    <property type="entry name" value="DUF1338"/>
    <property type="match status" value="1"/>
</dbReference>
<dbReference type="RefSeq" id="WP_196122111.1">
    <property type="nucleotide sequence ID" value="NZ_JADMCD010000007.1"/>
</dbReference>
<evidence type="ECO:0000256" key="3">
    <source>
        <dbReference type="ARBA" id="ARBA00023002"/>
    </source>
</evidence>
<keyword evidence="3" id="KW-0560">Oxidoreductase</keyword>
<dbReference type="PANTHER" id="PTHR39479">
    <property type="match status" value="1"/>
</dbReference>
<dbReference type="PANTHER" id="PTHR39479:SF2">
    <property type="entry name" value="2-OXOADIPATE DIOXYGENASE_DECARBOXYLASE"/>
    <property type="match status" value="1"/>
</dbReference>
<sequence>MTTQAFVDPDEIRARFSRAMSDMYKAEVPLYGTLLELVSDINQRTLANNPTLAEQLRQTGEIKRLDQERHGAIRVGTAQELATLRRLFAVMGMYPVGYYDLSEAGVPVHSTAFRAVHEASLQKSPFRVFTSLLRLELIEDEALKQKAAAILAQRIIFTSRALELIARCETKGGLSASDADAFVREALETFRWHGEATVSAKVYQQLHDQHRLIADIVAFKGPHINHLTPRTLDIDAIQQGMPSRGITPKAVIEGPPPRRCPVLLRQTSFKALQEKVTFIDEQGNAVAGSHTARFGEIEQRGVALTPKGRALYDKLLNIARTQAPSESNAQAYMQALTDIFAELPDSYESLRKQGLAYFRYFVTDKDDAVTQDGPRDLDALIQSDYIHYEPLVYEDFLPVSAAGIFQSNLGDQAQTLYTKASSKDRFEQALGASVLDELALYADTQARSLKRCEEQLGIPLS</sequence>
<dbReference type="Proteomes" id="UP000626180">
    <property type="component" value="Unassembled WGS sequence"/>
</dbReference>
<gene>
    <name evidence="9" type="ORF">IRZ65_13975</name>
</gene>
<reference evidence="9 10" key="1">
    <citation type="submission" date="2020-10" db="EMBL/GenBank/DDBJ databases">
        <title>Genome sequences of Pseudomonas isolates.</title>
        <authorList>
            <person name="Wessels L."/>
            <person name="Reich F."/>
            <person name="Hammerl J."/>
        </authorList>
    </citation>
    <scope>NUCLEOTIDE SEQUENCE [LARGE SCALE GENOMIC DNA]</scope>
    <source>
        <strain evidence="9 10">20-MO00624-0</strain>
    </source>
</reference>
<keyword evidence="10" id="KW-1185">Reference proteome</keyword>
<protein>
    <recommendedName>
        <fullName evidence="7">2-oxoadipate dioxygenase/decarboxylase</fullName>
        <ecNumber evidence="6">1.13.11.93</ecNumber>
    </recommendedName>
    <alternativeName>
        <fullName evidence="8">2-hydroxyglutarate synthase</fullName>
    </alternativeName>
</protein>
<evidence type="ECO:0000313" key="10">
    <source>
        <dbReference type="Proteomes" id="UP000626180"/>
    </source>
</evidence>
<evidence type="ECO:0000256" key="6">
    <source>
        <dbReference type="ARBA" id="ARBA00035023"/>
    </source>
</evidence>
<evidence type="ECO:0000313" key="9">
    <source>
        <dbReference type="EMBL" id="MBF8641791.1"/>
    </source>
</evidence>
<evidence type="ECO:0000256" key="1">
    <source>
        <dbReference type="ARBA" id="ARBA00001954"/>
    </source>
</evidence>
<dbReference type="Gene3D" id="3.10.180.80">
    <property type="entry name" value="Uncharacterised protein PF07063, DUF1338"/>
    <property type="match status" value="1"/>
</dbReference>
<dbReference type="EC" id="1.13.11.93" evidence="6"/>
<comment type="similarity">
    <text evidence="5">Belongs to the 2-oxoadipate dioxygenase/decarboxylase family.</text>
</comment>
<evidence type="ECO:0000256" key="8">
    <source>
        <dbReference type="ARBA" id="ARBA00035045"/>
    </source>
</evidence>
<organism evidence="9 10">
    <name type="scientific">Pseudomonas luteola</name>
    <dbReference type="NCBI Taxonomy" id="47886"/>
    <lineage>
        <taxon>Bacteria</taxon>
        <taxon>Pseudomonadati</taxon>
        <taxon>Pseudomonadota</taxon>
        <taxon>Gammaproteobacteria</taxon>
        <taxon>Pseudomonadales</taxon>
        <taxon>Pseudomonadaceae</taxon>
        <taxon>Pseudomonas</taxon>
    </lineage>
</organism>
<dbReference type="CDD" id="cd16348">
    <property type="entry name" value="VOC_YdcJ_like"/>
    <property type="match status" value="1"/>
</dbReference>
<evidence type="ECO:0000256" key="7">
    <source>
        <dbReference type="ARBA" id="ARBA00035034"/>
    </source>
</evidence>
<proteinExistence type="inferred from homology"/>
<dbReference type="Pfam" id="PF07063">
    <property type="entry name" value="HGLS"/>
    <property type="match status" value="1"/>
</dbReference>
<evidence type="ECO:0000256" key="5">
    <source>
        <dbReference type="ARBA" id="ARBA00035013"/>
    </source>
</evidence>
<comment type="caution">
    <text evidence="9">The sequence shown here is derived from an EMBL/GenBank/DDBJ whole genome shotgun (WGS) entry which is preliminary data.</text>
</comment>
<dbReference type="EMBL" id="JADMCD010000007">
    <property type="protein sequence ID" value="MBF8641791.1"/>
    <property type="molecule type" value="Genomic_DNA"/>
</dbReference>
<evidence type="ECO:0000256" key="2">
    <source>
        <dbReference type="ARBA" id="ARBA00022964"/>
    </source>
</evidence>
<evidence type="ECO:0000256" key="4">
    <source>
        <dbReference type="ARBA" id="ARBA00023004"/>
    </source>
</evidence>
<accession>A0ABS0FN67</accession>
<keyword evidence="2" id="KW-0223">Dioxygenase</keyword>
<name>A0ABS0FN67_PSELU</name>
<comment type="cofactor">
    <cofactor evidence="1">
        <name>Fe(2+)</name>
        <dbReference type="ChEBI" id="CHEBI:29033"/>
    </cofactor>
</comment>
<dbReference type="InterPro" id="IPR047869">
    <property type="entry name" value="YdcJ_bac-like"/>
</dbReference>
<dbReference type="InterPro" id="IPR009770">
    <property type="entry name" value="HGLS"/>
</dbReference>
<keyword evidence="4" id="KW-0408">Iron</keyword>